<reference evidence="1 2" key="1">
    <citation type="journal article" date="2024" name="BMC Genomics">
        <title>De novo assembly and annotation of Popillia japonica's genome with initial clues to its potential as an invasive pest.</title>
        <authorList>
            <person name="Cucini C."/>
            <person name="Boschi S."/>
            <person name="Funari R."/>
            <person name="Cardaioli E."/>
            <person name="Iannotti N."/>
            <person name="Marturano G."/>
            <person name="Paoli F."/>
            <person name="Bruttini M."/>
            <person name="Carapelli A."/>
            <person name="Frati F."/>
            <person name="Nardi F."/>
        </authorList>
    </citation>
    <scope>NUCLEOTIDE SEQUENCE [LARGE SCALE GENOMIC DNA]</scope>
    <source>
        <strain evidence="1">DMR45628</strain>
    </source>
</reference>
<dbReference type="AlphaFoldDB" id="A0AAW1LPS2"/>
<organism evidence="1 2">
    <name type="scientific">Popillia japonica</name>
    <name type="common">Japanese beetle</name>
    <dbReference type="NCBI Taxonomy" id="7064"/>
    <lineage>
        <taxon>Eukaryota</taxon>
        <taxon>Metazoa</taxon>
        <taxon>Ecdysozoa</taxon>
        <taxon>Arthropoda</taxon>
        <taxon>Hexapoda</taxon>
        <taxon>Insecta</taxon>
        <taxon>Pterygota</taxon>
        <taxon>Neoptera</taxon>
        <taxon>Endopterygota</taxon>
        <taxon>Coleoptera</taxon>
        <taxon>Polyphaga</taxon>
        <taxon>Scarabaeiformia</taxon>
        <taxon>Scarabaeidae</taxon>
        <taxon>Rutelinae</taxon>
        <taxon>Popillia</taxon>
    </lineage>
</organism>
<name>A0AAW1LPS2_POPJA</name>
<proteinExistence type="predicted"/>
<accession>A0AAW1LPS2</accession>
<evidence type="ECO:0000313" key="1">
    <source>
        <dbReference type="EMBL" id="KAK9736118.1"/>
    </source>
</evidence>
<keyword evidence="2" id="KW-1185">Reference proteome</keyword>
<protein>
    <submittedName>
        <fullName evidence="1">Uncharacterized protein</fullName>
    </submittedName>
</protein>
<dbReference type="EMBL" id="JASPKY010000118">
    <property type="protein sequence ID" value="KAK9736118.1"/>
    <property type="molecule type" value="Genomic_DNA"/>
</dbReference>
<comment type="caution">
    <text evidence="1">The sequence shown here is derived from an EMBL/GenBank/DDBJ whole genome shotgun (WGS) entry which is preliminary data.</text>
</comment>
<evidence type="ECO:0000313" key="2">
    <source>
        <dbReference type="Proteomes" id="UP001458880"/>
    </source>
</evidence>
<sequence>MGVGQESHEPFSYVAIEVMVACRKSFVLGIGTTLAIFHSSGKTPALKALQKKQYILQVVVVPTIMNKKFQITIFIGYRDRVVRM</sequence>
<dbReference type="Proteomes" id="UP001458880">
    <property type="component" value="Unassembled WGS sequence"/>
</dbReference>
<gene>
    <name evidence="1" type="ORF">QE152_g12810</name>
</gene>